<protein>
    <recommendedName>
        <fullName evidence="5">HTH hxlR-type domain-containing protein</fullName>
    </recommendedName>
</protein>
<feature type="domain" description="HTH hxlR-type" evidence="5">
    <location>
        <begin position="14"/>
        <end position="113"/>
    </location>
</feature>
<evidence type="ECO:0000313" key="6">
    <source>
        <dbReference type="EMBL" id="GAA1827330.1"/>
    </source>
</evidence>
<evidence type="ECO:0000256" key="4">
    <source>
        <dbReference type="SAM" id="MobiDB-lite"/>
    </source>
</evidence>
<dbReference type="PROSITE" id="PS51118">
    <property type="entry name" value="HTH_HXLR"/>
    <property type="match status" value="1"/>
</dbReference>
<evidence type="ECO:0000256" key="1">
    <source>
        <dbReference type="ARBA" id="ARBA00023015"/>
    </source>
</evidence>
<keyword evidence="1" id="KW-0805">Transcription regulation</keyword>
<dbReference type="InterPro" id="IPR036388">
    <property type="entry name" value="WH-like_DNA-bd_sf"/>
</dbReference>
<feature type="compositionally biased region" description="Low complexity" evidence="4">
    <location>
        <begin position="151"/>
        <end position="167"/>
    </location>
</feature>
<dbReference type="InterPro" id="IPR036390">
    <property type="entry name" value="WH_DNA-bd_sf"/>
</dbReference>
<keyword evidence="2" id="KW-0238">DNA-binding</keyword>
<dbReference type="RefSeq" id="WP_425565697.1">
    <property type="nucleotide sequence ID" value="NZ_BAAAQK010000001.1"/>
</dbReference>
<sequence>MGEFGSGGSFLADCPARLPVELIADKWAVVVLSGLSEGPVRHGALIDLVGGGLSRKVLTQTLRRLEANGLVRRQVHAEAPPRVDYELTPLGATLGDPIRALADWARQNGDAVLEALESGPAPRPRLGREGELGRRGDTSSPGRPGAGYPRGAGSSSPGSGAATGEPG</sequence>
<dbReference type="PANTHER" id="PTHR33204:SF18">
    <property type="entry name" value="TRANSCRIPTIONAL REGULATORY PROTEIN"/>
    <property type="match status" value="1"/>
</dbReference>
<gene>
    <name evidence="6" type="ORF">GCM10009836_01260</name>
</gene>
<evidence type="ECO:0000259" key="5">
    <source>
        <dbReference type="PROSITE" id="PS51118"/>
    </source>
</evidence>
<accession>A0ABN2MI26</accession>
<dbReference type="Pfam" id="PF01638">
    <property type="entry name" value="HxlR"/>
    <property type="match status" value="1"/>
</dbReference>
<comment type="caution">
    <text evidence="6">The sequence shown here is derived from an EMBL/GenBank/DDBJ whole genome shotgun (WGS) entry which is preliminary data.</text>
</comment>
<evidence type="ECO:0000313" key="7">
    <source>
        <dbReference type="Proteomes" id="UP001500449"/>
    </source>
</evidence>
<evidence type="ECO:0000256" key="2">
    <source>
        <dbReference type="ARBA" id="ARBA00023125"/>
    </source>
</evidence>
<evidence type="ECO:0000256" key="3">
    <source>
        <dbReference type="ARBA" id="ARBA00023163"/>
    </source>
</evidence>
<dbReference type="InterPro" id="IPR002577">
    <property type="entry name" value="HTH_HxlR"/>
</dbReference>
<dbReference type="Proteomes" id="UP001500449">
    <property type="component" value="Unassembled WGS sequence"/>
</dbReference>
<reference evidence="6 7" key="1">
    <citation type="journal article" date="2019" name="Int. J. Syst. Evol. Microbiol.">
        <title>The Global Catalogue of Microorganisms (GCM) 10K type strain sequencing project: providing services to taxonomists for standard genome sequencing and annotation.</title>
        <authorList>
            <consortium name="The Broad Institute Genomics Platform"/>
            <consortium name="The Broad Institute Genome Sequencing Center for Infectious Disease"/>
            <person name="Wu L."/>
            <person name="Ma J."/>
        </authorList>
    </citation>
    <scope>NUCLEOTIDE SEQUENCE [LARGE SCALE GENOMIC DNA]</scope>
    <source>
        <strain evidence="6 7">JCM 16009</strain>
    </source>
</reference>
<feature type="compositionally biased region" description="Basic and acidic residues" evidence="4">
    <location>
        <begin position="126"/>
        <end position="137"/>
    </location>
</feature>
<dbReference type="SUPFAM" id="SSF46785">
    <property type="entry name" value="Winged helix' DNA-binding domain"/>
    <property type="match status" value="1"/>
</dbReference>
<dbReference type="EMBL" id="BAAAQK010000001">
    <property type="protein sequence ID" value="GAA1827330.1"/>
    <property type="molecule type" value="Genomic_DNA"/>
</dbReference>
<dbReference type="Gene3D" id="1.10.10.10">
    <property type="entry name" value="Winged helix-like DNA-binding domain superfamily/Winged helix DNA-binding domain"/>
    <property type="match status" value="1"/>
</dbReference>
<keyword evidence="7" id="KW-1185">Reference proteome</keyword>
<dbReference type="PANTHER" id="PTHR33204">
    <property type="entry name" value="TRANSCRIPTIONAL REGULATOR, MARR FAMILY"/>
    <property type="match status" value="1"/>
</dbReference>
<organism evidence="6 7">
    <name type="scientific">Pseudonocardia ailaonensis</name>
    <dbReference type="NCBI Taxonomy" id="367279"/>
    <lineage>
        <taxon>Bacteria</taxon>
        <taxon>Bacillati</taxon>
        <taxon>Actinomycetota</taxon>
        <taxon>Actinomycetes</taxon>
        <taxon>Pseudonocardiales</taxon>
        <taxon>Pseudonocardiaceae</taxon>
        <taxon>Pseudonocardia</taxon>
    </lineage>
</organism>
<name>A0ABN2MI26_9PSEU</name>
<proteinExistence type="predicted"/>
<feature type="region of interest" description="Disordered" evidence="4">
    <location>
        <begin position="115"/>
        <end position="167"/>
    </location>
</feature>
<keyword evidence="3" id="KW-0804">Transcription</keyword>